<reference evidence="2" key="1">
    <citation type="journal article" date="2016" name="Nature">
        <title>Redefining the invertebrate RNA virosphere.</title>
        <authorList>
            <person name="Shi M."/>
            <person name="Lin X.D."/>
            <person name="Tian J.H."/>
            <person name="Chen L.J."/>
            <person name="Chen X."/>
            <person name="Li C.X."/>
            <person name="Qin X.C."/>
            <person name="Li J."/>
            <person name="Cao J.P."/>
            <person name="Eden J.S."/>
            <person name="Buchmann J."/>
            <person name="Wang W."/>
            <person name="Xu J."/>
            <person name="Holmes E.C."/>
            <person name="Zhang Y.Z."/>
        </authorList>
    </citation>
    <scope>NUCLEOTIDE SEQUENCE</scope>
    <source>
        <strain evidence="2">BHWZXX9026</strain>
    </source>
</reference>
<accession>A0A1L3KFH6</accession>
<feature type="region of interest" description="Disordered" evidence="1">
    <location>
        <begin position="1"/>
        <end position="46"/>
    </location>
</feature>
<evidence type="ECO:0000256" key="1">
    <source>
        <dbReference type="SAM" id="MobiDB-lite"/>
    </source>
</evidence>
<dbReference type="EMBL" id="KX883055">
    <property type="protein sequence ID" value="APG76166.1"/>
    <property type="molecule type" value="Genomic_RNA"/>
</dbReference>
<evidence type="ECO:0000313" key="2">
    <source>
        <dbReference type="EMBL" id="APG76166.1"/>
    </source>
</evidence>
<sequence length="385" mass="41021">MKPKPQRKGKRRQASNQQTKPKGLPNATRTPGTIIRKMGQQPPVTDHGSNMFLNCRLNPFGSMGKAALPDGSNANFVVTDSFAYDVINFSGTGGAKTFILQTTPTLPHMALVGSTSDGFVVNGVPTGSLSSYAVGAIPGQSWTPICIPAIFNSSCIPGATYADPWTASTMRFTNMAFRIVYTGPVTTCAGSITVTPNNMAYTDANATTQEGLRVFPADQAGTAQANSYPRGTPMLATDISVNEGAFTRASRTFRPEQGVTLICRHTGSSYDNVTIGRTPYVAIATPQSTGGTTDITAAVRQITRNGIEFCGIACYDNNWGGFQVTFNNINPDASFRIESMVCMEVCPMVTSPYYPMTQQSSPKADPKALDAVNEHLNKNSISSAS</sequence>
<feature type="compositionally biased region" description="Basic residues" evidence="1">
    <location>
        <begin position="1"/>
        <end position="13"/>
    </location>
</feature>
<name>A0A1L3KFH6_9VIRU</name>
<protein>
    <submittedName>
        <fullName evidence="2">Uncharacterized protein</fullName>
    </submittedName>
</protein>
<proteinExistence type="predicted"/>
<organism evidence="2">
    <name type="scientific">Beihai noda-like virus 6</name>
    <dbReference type="NCBI Taxonomy" id="1922488"/>
    <lineage>
        <taxon>Viruses</taxon>
        <taxon>Riboviria</taxon>
    </lineage>
</organism>